<dbReference type="InterPro" id="IPR033703">
    <property type="entry name" value="Rhv-like"/>
</dbReference>
<sequence length="637" mass="68402">MVSYKPLWTATLSGGNANEFPYFSGGVIAADLTSSYPGGVPPGVLSSDMQAVLARSQRTHIHLYPQTNAGGDMILPFIYPKDCLNLSQFWSAGSVTNAAMNDLGTLFFDTIVKLTSTAGPNTKPVNVSVYAWCEDIMLWGPTSTTLNGGEFDQPIDKPSAVASSVAKTAAKLQSVPYIGPYATATSLIASAAASTLRLMGFSNPPVVTAVTGQVPRNTFANPSPVISQQYDVLALDPKNETTIDPSIVGCSGGKDELNIANICARPAIIDTFVWQAADVEGTVLANLPVVPCYARTSWIVNTADPSTNCARITMTPATYVAQLFKYWRGTFRLHIKAVCSQFHRGRLCISYDPVPGTNAEVTGARICKILDLASADEMTFDIPMMSHFAYLQVPDVLQKVNTAALAGKTYWINRSTGGDGILPNSDIWHWSNGAVLITVLNDLQVAEASSDVTLVASVSFQDMEFFCPRVDSVQTAGGAAFGAQNYAMRNLTLNGGEAPVGDEVKEEISATVAVDHLPLVYAGERVPSLRSLLHRSMFYRAVVYTTTTARALVRICLPRFPTPKHCRLPLVFDSATGTTGAPFGTNLVATLPITYITGCFVGYRGSLVWSAVNTEGYTRNITTFSSIPLSIHRTPHE</sequence>
<dbReference type="CDD" id="cd00205">
    <property type="entry name" value="rhv_like"/>
    <property type="match status" value="1"/>
</dbReference>
<dbReference type="InterPro" id="IPR029053">
    <property type="entry name" value="Viral_coat"/>
</dbReference>
<dbReference type="Gene3D" id="2.60.120.20">
    <property type="match status" value="3"/>
</dbReference>
<dbReference type="InterPro" id="IPR024343">
    <property type="entry name" value="VP4_dicistrovir"/>
</dbReference>
<accession>A0A6M9BSD4</accession>
<evidence type="ECO:0000256" key="2">
    <source>
        <dbReference type="ARBA" id="ARBA00022844"/>
    </source>
</evidence>
<dbReference type="SUPFAM" id="SSF88633">
    <property type="entry name" value="Positive stranded ssRNA viruses"/>
    <property type="match status" value="2"/>
</dbReference>
<proteinExistence type="predicted"/>
<evidence type="ECO:0000256" key="1">
    <source>
        <dbReference type="ARBA" id="ARBA00004328"/>
    </source>
</evidence>
<dbReference type="Pfam" id="PF11492">
    <property type="entry name" value="Dicistro_VP4"/>
    <property type="match status" value="1"/>
</dbReference>
<evidence type="ECO:0000259" key="3">
    <source>
        <dbReference type="Pfam" id="PF11492"/>
    </source>
</evidence>
<evidence type="ECO:0000313" key="4">
    <source>
        <dbReference type="EMBL" id="QKK82982.1"/>
    </source>
</evidence>
<keyword evidence="2" id="KW-0946">Virion</keyword>
<reference evidence="4" key="1">
    <citation type="submission" date="2019-12" db="EMBL/GenBank/DDBJ databases">
        <title>Viral genomes from plants on the riverside of the ancient canal in Zhenjiang city, China.</title>
        <authorList>
            <person name="Lu X."/>
            <person name="Yang X.S."/>
            <person name="Zhang W."/>
        </authorList>
    </citation>
    <scope>NUCLEOTIDE SEQUENCE</scope>
    <source>
        <strain evidence="4">Pt151-pic-8</strain>
    </source>
</reference>
<protein>
    <recommendedName>
        <fullName evidence="3">Capsid protein VP4 dicistrovirus domain-containing protein</fullName>
    </recommendedName>
</protein>
<organism evidence="4">
    <name type="scientific">Lactuca sativa picorna-like virus</name>
    <dbReference type="NCBI Taxonomy" id="2739853"/>
    <lineage>
        <taxon>Viruses</taxon>
        <taxon>Riboviria</taxon>
        <taxon>Orthornavirae</taxon>
        <taxon>Pisuviricota</taxon>
        <taxon>Pisoniviricetes</taxon>
        <taxon>Picornavirales</taxon>
    </lineage>
</organism>
<feature type="domain" description="Capsid protein VP4 dicistrovirus" evidence="3">
    <location>
        <begin position="159"/>
        <end position="201"/>
    </location>
</feature>
<dbReference type="GO" id="GO:0044423">
    <property type="term" value="C:virion component"/>
    <property type="evidence" value="ECO:0007669"/>
    <property type="project" value="UniProtKB-KW"/>
</dbReference>
<name>A0A6M9BSD4_9VIRU</name>
<dbReference type="EMBL" id="MN832472">
    <property type="protein sequence ID" value="QKK82982.1"/>
    <property type="molecule type" value="Genomic_RNA"/>
</dbReference>
<comment type="subcellular location">
    <subcellularLocation>
        <location evidence="1">Virion</location>
    </subcellularLocation>
</comment>